<name>A0A072UD24_MEDTR</name>
<feature type="region of interest" description="Disordered" evidence="1">
    <location>
        <begin position="1"/>
        <end position="52"/>
    </location>
</feature>
<reference evidence="2 4" key="1">
    <citation type="journal article" date="2011" name="Nature">
        <title>The Medicago genome provides insight into the evolution of rhizobial symbioses.</title>
        <authorList>
            <person name="Young N.D."/>
            <person name="Debelle F."/>
            <person name="Oldroyd G.E."/>
            <person name="Geurts R."/>
            <person name="Cannon S.B."/>
            <person name="Udvardi M.K."/>
            <person name="Benedito V.A."/>
            <person name="Mayer K.F."/>
            <person name="Gouzy J."/>
            <person name="Schoof H."/>
            <person name="Van de Peer Y."/>
            <person name="Proost S."/>
            <person name="Cook D.R."/>
            <person name="Meyers B.C."/>
            <person name="Spannagl M."/>
            <person name="Cheung F."/>
            <person name="De Mita S."/>
            <person name="Krishnakumar V."/>
            <person name="Gundlach H."/>
            <person name="Zhou S."/>
            <person name="Mudge J."/>
            <person name="Bharti A.K."/>
            <person name="Murray J.D."/>
            <person name="Naoumkina M.A."/>
            <person name="Rosen B."/>
            <person name="Silverstein K.A."/>
            <person name="Tang H."/>
            <person name="Rombauts S."/>
            <person name="Zhao P.X."/>
            <person name="Zhou P."/>
            <person name="Barbe V."/>
            <person name="Bardou P."/>
            <person name="Bechner M."/>
            <person name="Bellec A."/>
            <person name="Berger A."/>
            <person name="Berges H."/>
            <person name="Bidwell S."/>
            <person name="Bisseling T."/>
            <person name="Choisne N."/>
            <person name="Couloux A."/>
            <person name="Denny R."/>
            <person name="Deshpande S."/>
            <person name="Dai X."/>
            <person name="Doyle J.J."/>
            <person name="Dudez A.M."/>
            <person name="Farmer A.D."/>
            <person name="Fouteau S."/>
            <person name="Franken C."/>
            <person name="Gibelin C."/>
            <person name="Gish J."/>
            <person name="Goldstein S."/>
            <person name="Gonzalez A.J."/>
            <person name="Green P.J."/>
            <person name="Hallab A."/>
            <person name="Hartog M."/>
            <person name="Hua A."/>
            <person name="Humphray S.J."/>
            <person name="Jeong D.H."/>
            <person name="Jing Y."/>
            <person name="Jocker A."/>
            <person name="Kenton S.M."/>
            <person name="Kim D.J."/>
            <person name="Klee K."/>
            <person name="Lai H."/>
            <person name="Lang C."/>
            <person name="Lin S."/>
            <person name="Macmil S.L."/>
            <person name="Magdelenat G."/>
            <person name="Matthews L."/>
            <person name="McCorrison J."/>
            <person name="Monaghan E.L."/>
            <person name="Mun J.H."/>
            <person name="Najar F.Z."/>
            <person name="Nicholson C."/>
            <person name="Noirot C."/>
            <person name="O'Bleness M."/>
            <person name="Paule C.R."/>
            <person name="Poulain J."/>
            <person name="Prion F."/>
            <person name="Qin B."/>
            <person name="Qu C."/>
            <person name="Retzel E.F."/>
            <person name="Riddle C."/>
            <person name="Sallet E."/>
            <person name="Samain S."/>
            <person name="Samson N."/>
            <person name="Sanders I."/>
            <person name="Saurat O."/>
            <person name="Scarpelli C."/>
            <person name="Schiex T."/>
            <person name="Segurens B."/>
            <person name="Severin A.J."/>
            <person name="Sherrier D.J."/>
            <person name="Shi R."/>
            <person name="Sims S."/>
            <person name="Singer S.R."/>
            <person name="Sinharoy S."/>
            <person name="Sterck L."/>
            <person name="Viollet A."/>
            <person name="Wang B.B."/>
            <person name="Wang K."/>
            <person name="Wang M."/>
            <person name="Wang X."/>
            <person name="Warfsmann J."/>
            <person name="Weissenbach J."/>
            <person name="White D.D."/>
            <person name="White J.D."/>
            <person name="Wiley G.B."/>
            <person name="Wincker P."/>
            <person name="Xing Y."/>
            <person name="Yang L."/>
            <person name="Yao Z."/>
            <person name="Ying F."/>
            <person name="Zhai J."/>
            <person name="Zhou L."/>
            <person name="Zuber A."/>
            <person name="Denarie J."/>
            <person name="Dixon R.A."/>
            <person name="May G.D."/>
            <person name="Schwartz D.C."/>
            <person name="Rogers J."/>
            <person name="Quetier F."/>
            <person name="Town C.D."/>
            <person name="Roe B.A."/>
        </authorList>
    </citation>
    <scope>NUCLEOTIDE SEQUENCE [LARGE SCALE GENOMIC DNA]</scope>
    <source>
        <strain evidence="2">A17</strain>
        <strain evidence="3 4">cv. Jemalong A17</strain>
    </source>
</reference>
<evidence type="ECO:0000313" key="3">
    <source>
        <dbReference type="EnsemblPlants" id="KEH27331"/>
    </source>
</evidence>
<dbReference type="AlphaFoldDB" id="A0A072UD24"/>
<dbReference type="PaxDb" id="3880-AES93575"/>
<dbReference type="Proteomes" id="UP000002051">
    <property type="component" value="Chromosome 5"/>
</dbReference>
<gene>
    <name evidence="2" type="ordered locus">MTR_5g004990</name>
</gene>
<sequence length="52" mass="6000">MEDSSKCLLLGPDNGSFRRRTRESDHHFQPLVSKNNTAAHVTANNNLRNRRH</sequence>
<evidence type="ECO:0000313" key="2">
    <source>
        <dbReference type="EMBL" id="KEH27331.1"/>
    </source>
</evidence>
<keyword evidence="4" id="KW-1185">Reference proteome</keyword>
<protein>
    <submittedName>
        <fullName evidence="2 3">Uncharacterized protein</fullName>
    </submittedName>
</protein>
<evidence type="ECO:0000256" key="1">
    <source>
        <dbReference type="SAM" id="MobiDB-lite"/>
    </source>
</evidence>
<reference evidence="2 4" key="2">
    <citation type="journal article" date="2014" name="BMC Genomics">
        <title>An improved genome release (version Mt4.0) for the model legume Medicago truncatula.</title>
        <authorList>
            <person name="Tang H."/>
            <person name="Krishnakumar V."/>
            <person name="Bidwell S."/>
            <person name="Rosen B."/>
            <person name="Chan A."/>
            <person name="Zhou S."/>
            <person name="Gentzbittel L."/>
            <person name="Childs K.L."/>
            <person name="Yandell M."/>
            <person name="Gundlach H."/>
            <person name="Mayer K.F."/>
            <person name="Schwartz D.C."/>
            <person name="Town C.D."/>
        </authorList>
    </citation>
    <scope>GENOME REANNOTATION</scope>
    <source>
        <strain evidence="2">A17</strain>
        <strain evidence="3 4">cv. Jemalong A17</strain>
    </source>
</reference>
<proteinExistence type="predicted"/>
<dbReference type="HOGENOM" id="CLU_3090263_0_0_1"/>
<dbReference type="EMBL" id="CM001221">
    <property type="protein sequence ID" value="KEH27331.1"/>
    <property type="molecule type" value="Genomic_DNA"/>
</dbReference>
<organism evidence="2 4">
    <name type="scientific">Medicago truncatula</name>
    <name type="common">Barrel medic</name>
    <name type="synonym">Medicago tribuloides</name>
    <dbReference type="NCBI Taxonomy" id="3880"/>
    <lineage>
        <taxon>Eukaryota</taxon>
        <taxon>Viridiplantae</taxon>
        <taxon>Streptophyta</taxon>
        <taxon>Embryophyta</taxon>
        <taxon>Tracheophyta</taxon>
        <taxon>Spermatophyta</taxon>
        <taxon>Magnoliopsida</taxon>
        <taxon>eudicotyledons</taxon>
        <taxon>Gunneridae</taxon>
        <taxon>Pentapetalae</taxon>
        <taxon>rosids</taxon>
        <taxon>fabids</taxon>
        <taxon>Fabales</taxon>
        <taxon>Fabaceae</taxon>
        <taxon>Papilionoideae</taxon>
        <taxon>50 kb inversion clade</taxon>
        <taxon>NPAAA clade</taxon>
        <taxon>Hologalegina</taxon>
        <taxon>IRL clade</taxon>
        <taxon>Trifolieae</taxon>
        <taxon>Medicago</taxon>
    </lineage>
</organism>
<evidence type="ECO:0000313" key="4">
    <source>
        <dbReference type="Proteomes" id="UP000002051"/>
    </source>
</evidence>
<dbReference type="EnsemblPlants" id="KEH27331">
    <property type="protein sequence ID" value="KEH27331"/>
    <property type="gene ID" value="MTR_5g004990"/>
</dbReference>
<feature type="compositionally biased region" description="Low complexity" evidence="1">
    <location>
        <begin position="35"/>
        <end position="46"/>
    </location>
</feature>
<accession>A0A072UD24</accession>
<reference evidence="3" key="3">
    <citation type="submission" date="2015-04" db="UniProtKB">
        <authorList>
            <consortium name="EnsemblPlants"/>
        </authorList>
    </citation>
    <scope>IDENTIFICATION</scope>
    <source>
        <strain evidence="3">cv. Jemalong A17</strain>
    </source>
</reference>